<dbReference type="InterPro" id="IPR012000">
    <property type="entry name" value="Thiamin_PyroP_enz_cen_dom"/>
</dbReference>
<dbReference type="Gene3D" id="3.40.50.970">
    <property type="match status" value="2"/>
</dbReference>
<dbReference type="InterPro" id="IPR029061">
    <property type="entry name" value="THDP-binding"/>
</dbReference>
<comment type="cofactor">
    <cofactor evidence="1">
        <name>thiamine diphosphate</name>
        <dbReference type="ChEBI" id="CHEBI:58937"/>
    </cofactor>
</comment>
<dbReference type="OrthoDB" id="3970464at2759"/>
<dbReference type="PANTHER" id="PTHR43452:SF11">
    <property type="entry name" value="PYRUVATE DECARBOXYLASE"/>
    <property type="match status" value="1"/>
</dbReference>
<dbReference type="GO" id="GO:0000949">
    <property type="term" value="P:aromatic amino acid family catabolic process to alcohol via Ehrlich pathway"/>
    <property type="evidence" value="ECO:0007669"/>
    <property type="project" value="TreeGrafter"/>
</dbReference>
<keyword evidence="4" id="KW-0210">Decarboxylase</keyword>
<comment type="similarity">
    <text evidence="2">Belongs to the TPP enzyme family.</text>
</comment>
<evidence type="ECO:0000256" key="4">
    <source>
        <dbReference type="ARBA" id="ARBA00022793"/>
    </source>
</evidence>
<reference evidence="10" key="1">
    <citation type="journal article" date="2020" name="Phytopathology">
        <title>Genome Sequence Resources of Colletotrichum truncatum, C. plurivorum, C. musicola, and C. sojae: Four Species Pathogenic to Soybean (Glycine max).</title>
        <authorList>
            <person name="Rogerio F."/>
            <person name="Boufleur T.R."/>
            <person name="Ciampi-Guillardi M."/>
            <person name="Sukno S.A."/>
            <person name="Thon M.R."/>
            <person name="Massola Junior N.S."/>
            <person name="Baroncelli R."/>
        </authorList>
    </citation>
    <scope>NUCLEOTIDE SEQUENCE</scope>
    <source>
        <strain evidence="10">LFN0074</strain>
    </source>
</reference>
<evidence type="ECO:0000256" key="6">
    <source>
        <dbReference type="ARBA" id="ARBA00023052"/>
    </source>
</evidence>
<dbReference type="Pfam" id="PF00205">
    <property type="entry name" value="TPP_enzyme_M"/>
    <property type="match status" value="1"/>
</dbReference>
<keyword evidence="3" id="KW-0479">Metal-binding</keyword>
<name>A0A8H6IVB4_9PEZI</name>
<comment type="caution">
    <text evidence="10">The sequence shown here is derived from an EMBL/GenBank/DDBJ whole genome shotgun (WGS) entry which is preliminary data.</text>
</comment>
<keyword evidence="7" id="KW-0456">Lyase</keyword>
<dbReference type="InterPro" id="IPR029035">
    <property type="entry name" value="DHS-like_NAD/FAD-binding_dom"/>
</dbReference>
<dbReference type="GO" id="GO:0030976">
    <property type="term" value="F:thiamine pyrophosphate binding"/>
    <property type="evidence" value="ECO:0007669"/>
    <property type="project" value="InterPro"/>
</dbReference>
<evidence type="ECO:0000256" key="1">
    <source>
        <dbReference type="ARBA" id="ARBA00001964"/>
    </source>
</evidence>
<dbReference type="GO" id="GO:0000287">
    <property type="term" value="F:magnesium ion binding"/>
    <property type="evidence" value="ECO:0007669"/>
    <property type="project" value="InterPro"/>
</dbReference>
<evidence type="ECO:0000256" key="3">
    <source>
        <dbReference type="ARBA" id="ARBA00022723"/>
    </source>
</evidence>
<dbReference type="GO" id="GO:0005634">
    <property type="term" value="C:nucleus"/>
    <property type="evidence" value="ECO:0007669"/>
    <property type="project" value="TreeGrafter"/>
</dbReference>
<dbReference type="AlphaFoldDB" id="A0A8H6IVB4"/>
<dbReference type="PANTHER" id="PTHR43452">
    <property type="entry name" value="PYRUVATE DECARBOXYLASE"/>
    <property type="match status" value="1"/>
</dbReference>
<evidence type="ECO:0000256" key="7">
    <source>
        <dbReference type="ARBA" id="ARBA00023239"/>
    </source>
</evidence>
<keyword evidence="6" id="KW-0786">Thiamine pyrophosphate</keyword>
<evidence type="ECO:0000256" key="2">
    <source>
        <dbReference type="ARBA" id="ARBA00007812"/>
    </source>
</evidence>
<dbReference type="InterPro" id="IPR012001">
    <property type="entry name" value="Thiamin_PyroP_enz_TPP-bd_dom"/>
</dbReference>
<feature type="domain" description="Thiamine pyrophosphate enzyme central" evidence="8">
    <location>
        <begin position="142"/>
        <end position="202"/>
    </location>
</feature>
<protein>
    <submittedName>
        <fullName evidence="10">Thiamine pyrophosphate enzyme</fullName>
    </submittedName>
</protein>
<keyword evidence="5" id="KW-0460">Magnesium</keyword>
<accession>A0A8H6IVB4</accession>
<gene>
    <name evidence="10" type="ORF">CMUS01_15662</name>
</gene>
<evidence type="ECO:0000259" key="9">
    <source>
        <dbReference type="Pfam" id="PF02776"/>
    </source>
</evidence>
<dbReference type="SUPFAM" id="SSF52518">
    <property type="entry name" value="Thiamin diphosphate-binding fold (THDP-binding)"/>
    <property type="match status" value="1"/>
</dbReference>
<dbReference type="InterPro" id="IPR012110">
    <property type="entry name" value="PDC/IPDC-like"/>
</dbReference>
<dbReference type="Pfam" id="PF02776">
    <property type="entry name" value="TPP_enzyme_N"/>
    <property type="match status" value="1"/>
</dbReference>
<sequence>MSSSVTLAEYLFTCLHQLGVEAVHGVPGDYNLDLLDYVKPPGLLWVGNCNELNAAYAADEYGRFAQMHAHVTVAQESLWDPRTCAPQIDNILQQCLFHSRSVYIQVPADLVTTSLPADGLQRPIEIPVAGPDVGHDARDLVLAQIVERIHSSKKPVIIADGECRPLGIVAEVQALIDATQWPTWTTPFGKGLFDESRSNFHGIYKGDSNFPLA</sequence>
<dbReference type="SUPFAM" id="SSF52467">
    <property type="entry name" value="DHS-like NAD/FAD-binding domain"/>
    <property type="match status" value="1"/>
</dbReference>
<dbReference type="EMBL" id="WIGM01001381">
    <property type="protein sequence ID" value="KAF6799387.1"/>
    <property type="molecule type" value="Genomic_DNA"/>
</dbReference>
<evidence type="ECO:0000313" key="10">
    <source>
        <dbReference type="EMBL" id="KAF6799387.1"/>
    </source>
</evidence>
<dbReference type="Gene3D" id="3.40.50.1220">
    <property type="entry name" value="TPP-binding domain"/>
    <property type="match status" value="1"/>
</dbReference>
<proteinExistence type="inferred from homology"/>
<keyword evidence="11" id="KW-1185">Reference proteome</keyword>
<dbReference type="GO" id="GO:0004737">
    <property type="term" value="F:pyruvate decarboxylase activity"/>
    <property type="evidence" value="ECO:0007669"/>
    <property type="project" value="TreeGrafter"/>
</dbReference>
<dbReference type="Proteomes" id="UP000639643">
    <property type="component" value="Unassembled WGS sequence"/>
</dbReference>
<evidence type="ECO:0000259" key="8">
    <source>
        <dbReference type="Pfam" id="PF00205"/>
    </source>
</evidence>
<organism evidence="10 11">
    <name type="scientific">Colletotrichum musicola</name>
    <dbReference type="NCBI Taxonomy" id="2175873"/>
    <lineage>
        <taxon>Eukaryota</taxon>
        <taxon>Fungi</taxon>
        <taxon>Dikarya</taxon>
        <taxon>Ascomycota</taxon>
        <taxon>Pezizomycotina</taxon>
        <taxon>Sordariomycetes</taxon>
        <taxon>Hypocreomycetidae</taxon>
        <taxon>Glomerellales</taxon>
        <taxon>Glomerellaceae</taxon>
        <taxon>Colletotrichum</taxon>
        <taxon>Colletotrichum orchidearum species complex</taxon>
    </lineage>
</organism>
<evidence type="ECO:0000313" key="11">
    <source>
        <dbReference type="Proteomes" id="UP000639643"/>
    </source>
</evidence>
<dbReference type="GO" id="GO:0005829">
    <property type="term" value="C:cytosol"/>
    <property type="evidence" value="ECO:0007669"/>
    <property type="project" value="TreeGrafter"/>
</dbReference>
<evidence type="ECO:0000256" key="5">
    <source>
        <dbReference type="ARBA" id="ARBA00022842"/>
    </source>
</evidence>
<feature type="domain" description="Thiamine pyrophosphate enzyme N-terminal TPP-binding" evidence="9">
    <location>
        <begin position="6"/>
        <end position="69"/>
    </location>
</feature>